<dbReference type="OrthoDB" id="337486at2759"/>
<dbReference type="PANTHER" id="PTHR14303">
    <property type="entry name" value="DNA POLYMERASE DELTA SUBUNIT 4"/>
    <property type="match status" value="1"/>
</dbReference>
<accession>A0A8H3IG01</accession>
<feature type="compositionally biased region" description="Polar residues" evidence="1">
    <location>
        <begin position="9"/>
        <end position="20"/>
    </location>
</feature>
<comment type="caution">
    <text evidence="2">The sequence shown here is derived from an EMBL/GenBank/DDBJ whole genome shotgun (WGS) entry which is preliminary data.</text>
</comment>
<gene>
    <name evidence="2" type="ORF">HETSPECPRED_003189</name>
</gene>
<sequence length="205" mass="22709">MPPARRKSTAPSARAQQTLAFSGRANKVTKPSIAPPSAKSISKASSPVSRPSTPHPQEDAQRQEPEEEVEEVEIPNAPAAAAAEEQGLAFRVQGTKPTLHDEVDEKARKVSDAQVKRYWRAKEEERKAPRGLSLNEKILRHFDLSSQFGPCIGIARMKRWKRANGLGLKPPIEVLTVLLKEEGSENKKAERAYVDELMSTRLVVE</sequence>
<dbReference type="GO" id="GO:0003887">
    <property type="term" value="F:DNA-directed DNA polymerase activity"/>
    <property type="evidence" value="ECO:0007669"/>
    <property type="project" value="TreeGrafter"/>
</dbReference>
<dbReference type="Proteomes" id="UP000664521">
    <property type="component" value="Unassembled WGS sequence"/>
</dbReference>
<dbReference type="EMBL" id="CAJPDS010000019">
    <property type="protein sequence ID" value="CAF9917243.1"/>
    <property type="molecule type" value="Genomic_DNA"/>
</dbReference>
<proteinExistence type="predicted"/>
<dbReference type="GO" id="GO:0000731">
    <property type="term" value="P:DNA synthesis involved in DNA repair"/>
    <property type="evidence" value="ECO:0007669"/>
    <property type="project" value="InterPro"/>
</dbReference>
<dbReference type="InterPro" id="IPR007218">
    <property type="entry name" value="DNA_pol_delta_4"/>
</dbReference>
<dbReference type="Pfam" id="PF04081">
    <property type="entry name" value="DNA_pol_delta_4"/>
    <property type="match status" value="1"/>
</dbReference>
<evidence type="ECO:0000313" key="3">
    <source>
        <dbReference type="Proteomes" id="UP000664521"/>
    </source>
</evidence>
<feature type="compositionally biased region" description="Low complexity" evidence="1">
    <location>
        <begin position="74"/>
        <end position="86"/>
    </location>
</feature>
<reference evidence="2" key="1">
    <citation type="submission" date="2021-03" db="EMBL/GenBank/DDBJ databases">
        <authorList>
            <person name="Tagirdzhanova G."/>
        </authorList>
    </citation>
    <scope>NUCLEOTIDE SEQUENCE</scope>
</reference>
<dbReference type="GO" id="GO:0006261">
    <property type="term" value="P:DNA-templated DNA replication"/>
    <property type="evidence" value="ECO:0007669"/>
    <property type="project" value="TreeGrafter"/>
</dbReference>
<name>A0A8H3IG01_9LECA</name>
<evidence type="ECO:0000313" key="2">
    <source>
        <dbReference type="EMBL" id="CAF9917243.1"/>
    </source>
</evidence>
<protein>
    <recommendedName>
        <fullName evidence="4">DNA polymerase delta subunit 4</fullName>
    </recommendedName>
</protein>
<feature type="compositionally biased region" description="Low complexity" evidence="1">
    <location>
        <begin position="30"/>
        <end position="52"/>
    </location>
</feature>
<dbReference type="AlphaFoldDB" id="A0A8H3IG01"/>
<feature type="region of interest" description="Disordered" evidence="1">
    <location>
        <begin position="1"/>
        <end position="90"/>
    </location>
</feature>
<organism evidence="2 3">
    <name type="scientific">Heterodermia speciosa</name>
    <dbReference type="NCBI Taxonomy" id="116794"/>
    <lineage>
        <taxon>Eukaryota</taxon>
        <taxon>Fungi</taxon>
        <taxon>Dikarya</taxon>
        <taxon>Ascomycota</taxon>
        <taxon>Pezizomycotina</taxon>
        <taxon>Lecanoromycetes</taxon>
        <taxon>OSLEUM clade</taxon>
        <taxon>Lecanoromycetidae</taxon>
        <taxon>Caliciales</taxon>
        <taxon>Physciaceae</taxon>
        <taxon>Heterodermia</taxon>
    </lineage>
</organism>
<keyword evidence="3" id="KW-1185">Reference proteome</keyword>
<dbReference type="GO" id="GO:0043625">
    <property type="term" value="C:delta DNA polymerase complex"/>
    <property type="evidence" value="ECO:0007669"/>
    <property type="project" value="TreeGrafter"/>
</dbReference>
<evidence type="ECO:0008006" key="4">
    <source>
        <dbReference type="Google" id="ProtNLM"/>
    </source>
</evidence>
<evidence type="ECO:0000256" key="1">
    <source>
        <dbReference type="SAM" id="MobiDB-lite"/>
    </source>
</evidence>
<dbReference type="PANTHER" id="PTHR14303:SF0">
    <property type="entry name" value="DNA POLYMERASE DELTA SUBUNIT 4"/>
    <property type="match status" value="1"/>
</dbReference>